<feature type="transmembrane region" description="Helical" evidence="1">
    <location>
        <begin position="12"/>
        <end position="30"/>
    </location>
</feature>
<feature type="domain" description="VTT" evidence="2">
    <location>
        <begin position="46"/>
        <end position="147"/>
    </location>
</feature>
<dbReference type="STRING" id="1123402.SAMN02583745_00283"/>
<evidence type="ECO:0000313" key="3">
    <source>
        <dbReference type="EMBL" id="SES70939.1"/>
    </source>
</evidence>
<dbReference type="EMBL" id="FOHV01000002">
    <property type="protein sequence ID" value="SES70939.1"/>
    <property type="molecule type" value="Genomic_DNA"/>
</dbReference>
<evidence type="ECO:0000256" key="1">
    <source>
        <dbReference type="SAM" id="Phobius"/>
    </source>
</evidence>
<feature type="transmembrane region" description="Helical" evidence="1">
    <location>
        <begin position="50"/>
        <end position="75"/>
    </location>
</feature>
<gene>
    <name evidence="3" type="ORF">SAMN02583745_00283</name>
</gene>
<evidence type="ECO:0000313" key="4">
    <source>
        <dbReference type="Proteomes" id="UP000242642"/>
    </source>
</evidence>
<sequence length="149" mass="16962">MDIIDLFTQPLSPIAWLALFINSFLSATILPLSSEVLYLTLLHIGNYPVWFLWLIATIGNSLGGITNLIIGRLFPEKITSQPKTKMLIIATKWIKCYGYYSLLLSWVPLIGDVLCIIAGWQRLNLKKCVFYLTLGKATRYLVLSLPFYF</sequence>
<dbReference type="PANTHER" id="PTHR42709">
    <property type="entry name" value="ALKALINE PHOSPHATASE LIKE PROTEIN"/>
    <property type="match status" value="1"/>
</dbReference>
<proteinExistence type="predicted"/>
<dbReference type="PANTHER" id="PTHR42709:SF4">
    <property type="entry name" value="INNER MEMBRANE PROTEIN YQAA"/>
    <property type="match status" value="1"/>
</dbReference>
<dbReference type="GO" id="GO:0005886">
    <property type="term" value="C:plasma membrane"/>
    <property type="evidence" value="ECO:0007669"/>
    <property type="project" value="UniProtKB-ARBA"/>
</dbReference>
<dbReference type="InterPro" id="IPR051311">
    <property type="entry name" value="DedA_domain"/>
</dbReference>
<dbReference type="Pfam" id="PF09335">
    <property type="entry name" value="VTT_dom"/>
    <property type="match status" value="1"/>
</dbReference>
<feature type="transmembrane region" description="Helical" evidence="1">
    <location>
        <begin position="96"/>
        <end position="120"/>
    </location>
</feature>
<organism evidence="3 4">
    <name type="scientific">Thorsellia anophelis DSM 18579</name>
    <dbReference type="NCBI Taxonomy" id="1123402"/>
    <lineage>
        <taxon>Bacteria</taxon>
        <taxon>Pseudomonadati</taxon>
        <taxon>Pseudomonadota</taxon>
        <taxon>Gammaproteobacteria</taxon>
        <taxon>Enterobacterales</taxon>
        <taxon>Thorselliaceae</taxon>
        <taxon>Thorsellia</taxon>
    </lineage>
</organism>
<dbReference type="RefSeq" id="WP_093317065.1">
    <property type="nucleotide sequence ID" value="NZ_FOHV01000002.1"/>
</dbReference>
<protein>
    <submittedName>
        <fullName evidence="3">Membrane protein YqaA, SNARE-associated domain</fullName>
    </submittedName>
</protein>
<keyword evidence="4" id="KW-1185">Reference proteome</keyword>
<name>A0A1H9YPE8_9GAMM</name>
<accession>A0A1H9YPE8</accession>
<dbReference type="InterPro" id="IPR032816">
    <property type="entry name" value="VTT_dom"/>
</dbReference>
<keyword evidence="1" id="KW-1133">Transmembrane helix</keyword>
<keyword evidence="1" id="KW-0812">Transmembrane</keyword>
<dbReference type="AlphaFoldDB" id="A0A1H9YPE8"/>
<dbReference type="Proteomes" id="UP000242642">
    <property type="component" value="Unassembled WGS sequence"/>
</dbReference>
<evidence type="ECO:0000259" key="2">
    <source>
        <dbReference type="Pfam" id="PF09335"/>
    </source>
</evidence>
<keyword evidence="1" id="KW-0472">Membrane</keyword>
<reference evidence="4" key="1">
    <citation type="submission" date="2016-10" db="EMBL/GenBank/DDBJ databases">
        <authorList>
            <person name="Varghese N."/>
            <person name="Submissions S."/>
        </authorList>
    </citation>
    <scope>NUCLEOTIDE SEQUENCE [LARGE SCALE GENOMIC DNA]</scope>
    <source>
        <strain evidence="4">DSM 18579</strain>
    </source>
</reference>
<dbReference type="OrthoDB" id="9814483at2"/>